<reference evidence="11 12" key="1">
    <citation type="submission" date="2019-07" db="EMBL/GenBank/DDBJ databases">
        <title>Ln-dependent methylotrophs.</title>
        <authorList>
            <person name="Tani A."/>
        </authorList>
    </citation>
    <scope>NUCLEOTIDE SEQUENCE [LARGE SCALE GENOMIC DNA]</scope>
    <source>
        <strain evidence="11 12">SM12</strain>
    </source>
</reference>
<evidence type="ECO:0000256" key="2">
    <source>
        <dbReference type="ARBA" id="ARBA00009539"/>
    </source>
</evidence>
<comment type="pathway">
    <text evidence="1 8">Cofactor biosynthesis; tetrahydrofolate biosynthesis; 5,6,7,8-tetrahydrofolate from 7,8-dihydrofolate: step 1/1.</text>
</comment>
<evidence type="ECO:0000256" key="9">
    <source>
        <dbReference type="RuleBase" id="RU004474"/>
    </source>
</evidence>
<evidence type="ECO:0000256" key="7">
    <source>
        <dbReference type="ARBA" id="ARBA00025067"/>
    </source>
</evidence>
<dbReference type="PIRSF" id="PIRSF000194">
    <property type="entry name" value="DHFR"/>
    <property type="match status" value="1"/>
</dbReference>
<dbReference type="InterPro" id="IPR012259">
    <property type="entry name" value="DHFR"/>
</dbReference>
<evidence type="ECO:0000256" key="6">
    <source>
        <dbReference type="ARBA" id="ARBA00023002"/>
    </source>
</evidence>
<dbReference type="InterPro" id="IPR001796">
    <property type="entry name" value="DHFR_dom"/>
</dbReference>
<dbReference type="EC" id="1.5.1.3" evidence="3 8"/>
<accession>A0A549T6F4</accession>
<dbReference type="EMBL" id="VJMG01000043">
    <property type="protein sequence ID" value="TRL37458.1"/>
    <property type="molecule type" value="Genomic_DNA"/>
</dbReference>
<evidence type="ECO:0000259" key="10">
    <source>
        <dbReference type="PROSITE" id="PS51330"/>
    </source>
</evidence>
<dbReference type="GO" id="GO:0004146">
    <property type="term" value="F:dihydrofolate reductase activity"/>
    <property type="evidence" value="ECO:0007669"/>
    <property type="project" value="UniProtKB-EC"/>
</dbReference>
<organism evidence="11 12">
    <name type="scientific">Rhizobium straminoryzae</name>
    <dbReference type="NCBI Taxonomy" id="1387186"/>
    <lineage>
        <taxon>Bacteria</taxon>
        <taxon>Pseudomonadati</taxon>
        <taxon>Pseudomonadota</taxon>
        <taxon>Alphaproteobacteria</taxon>
        <taxon>Hyphomicrobiales</taxon>
        <taxon>Rhizobiaceae</taxon>
        <taxon>Rhizobium/Agrobacterium group</taxon>
        <taxon>Rhizobium</taxon>
    </lineage>
</organism>
<dbReference type="PANTHER" id="PTHR48069:SF3">
    <property type="entry name" value="DIHYDROFOLATE REDUCTASE"/>
    <property type="match status" value="1"/>
</dbReference>
<dbReference type="AlphaFoldDB" id="A0A549T6F4"/>
<dbReference type="RefSeq" id="WP_143126064.1">
    <property type="nucleotide sequence ID" value="NZ_VJMG01000043.1"/>
</dbReference>
<dbReference type="GO" id="GO:0046654">
    <property type="term" value="P:tetrahydrofolate biosynthetic process"/>
    <property type="evidence" value="ECO:0007669"/>
    <property type="project" value="UniProtKB-UniPathway"/>
</dbReference>
<dbReference type="Proteomes" id="UP000316801">
    <property type="component" value="Unassembled WGS sequence"/>
</dbReference>
<dbReference type="GO" id="GO:0046655">
    <property type="term" value="P:folic acid metabolic process"/>
    <property type="evidence" value="ECO:0007669"/>
    <property type="project" value="TreeGrafter"/>
</dbReference>
<comment type="catalytic activity">
    <reaction evidence="8">
        <text>(6S)-5,6,7,8-tetrahydrofolate + NADP(+) = 7,8-dihydrofolate + NADPH + H(+)</text>
        <dbReference type="Rhea" id="RHEA:15009"/>
        <dbReference type="ChEBI" id="CHEBI:15378"/>
        <dbReference type="ChEBI" id="CHEBI:57451"/>
        <dbReference type="ChEBI" id="CHEBI:57453"/>
        <dbReference type="ChEBI" id="CHEBI:57783"/>
        <dbReference type="ChEBI" id="CHEBI:58349"/>
        <dbReference type="EC" id="1.5.1.3"/>
    </reaction>
</comment>
<feature type="domain" description="DHFR" evidence="10">
    <location>
        <begin position="7"/>
        <end position="173"/>
    </location>
</feature>
<dbReference type="InterPro" id="IPR024072">
    <property type="entry name" value="DHFR-like_dom_sf"/>
</dbReference>
<dbReference type="GO" id="GO:0005829">
    <property type="term" value="C:cytosol"/>
    <property type="evidence" value="ECO:0007669"/>
    <property type="project" value="TreeGrafter"/>
</dbReference>
<evidence type="ECO:0000256" key="3">
    <source>
        <dbReference type="ARBA" id="ARBA00012856"/>
    </source>
</evidence>
<comment type="caution">
    <text evidence="11">The sequence shown here is derived from an EMBL/GenBank/DDBJ whole genome shotgun (WGS) entry which is preliminary data.</text>
</comment>
<name>A0A549T6F4_9HYPH</name>
<protein>
    <recommendedName>
        <fullName evidence="3 8">Dihydrofolate reductase</fullName>
        <ecNumber evidence="3 8">1.5.1.3</ecNumber>
    </recommendedName>
</protein>
<keyword evidence="12" id="KW-1185">Reference proteome</keyword>
<dbReference type="Gene3D" id="3.40.430.10">
    <property type="entry name" value="Dihydrofolate Reductase, subunit A"/>
    <property type="match status" value="1"/>
</dbReference>
<dbReference type="Pfam" id="PF00186">
    <property type="entry name" value="DHFR_1"/>
    <property type="match status" value="1"/>
</dbReference>
<comment type="similarity">
    <text evidence="2 8 9">Belongs to the dihydrofolate reductase family.</text>
</comment>
<dbReference type="GO" id="GO:0006730">
    <property type="term" value="P:one-carbon metabolic process"/>
    <property type="evidence" value="ECO:0007669"/>
    <property type="project" value="UniProtKB-KW"/>
</dbReference>
<dbReference type="SUPFAM" id="SSF53597">
    <property type="entry name" value="Dihydrofolate reductase-like"/>
    <property type="match status" value="1"/>
</dbReference>
<sequence>MNDAPVPVVLISAVSENNVIGRDGDMPWKLSTDLKRFKAMTLGKPVILGRKTLESFGGRPLPGRPHVVITRNPALQVEGCRMVASLPEALVLARQIAAETGAAEICVIGGGEIYAQAIDDADRLYITHVETQIPDGDTFFPAIDPALFEKVEEIAVPAGEKDSFPTRFTTYRRRPAAN</sequence>
<keyword evidence="5 8" id="KW-0521">NADP</keyword>
<dbReference type="GO" id="GO:0070401">
    <property type="term" value="F:NADP+ binding"/>
    <property type="evidence" value="ECO:0007669"/>
    <property type="project" value="UniProtKB-ARBA"/>
</dbReference>
<evidence type="ECO:0000256" key="8">
    <source>
        <dbReference type="PIRNR" id="PIRNR000194"/>
    </source>
</evidence>
<dbReference type="GO" id="GO:0046452">
    <property type="term" value="P:dihydrofolate metabolic process"/>
    <property type="evidence" value="ECO:0007669"/>
    <property type="project" value="TreeGrafter"/>
</dbReference>
<dbReference type="PANTHER" id="PTHR48069">
    <property type="entry name" value="DIHYDROFOLATE REDUCTASE"/>
    <property type="match status" value="1"/>
</dbReference>
<evidence type="ECO:0000313" key="12">
    <source>
        <dbReference type="Proteomes" id="UP000316801"/>
    </source>
</evidence>
<dbReference type="InterPro" id="IPR017925">
    <property type="entry name" value="DHFR_CS"/>
</dbReference>
<dbReference type="PRINTS" id="PR00070">
    <property type="entry name" value="DHFR"/>
</dbReference>
<proteinExistence type="inferred from homology"/>
<dbReference type="PROSITE" id="PS51330">
    <property type="entry name" value="DHFR_2"/>
    <property type="match status" value="1"/>
</dbReference>
<evidence type="ECO:0000256" key="1">
    <source>
        <dbReference type="ARBA" id="ARBA00004903"/>
    </source>
</evidence>
<keyword evidence="6 8" id="KW-0560">Oxidoreductase</keyword>
<evidence type="ECO:0000313" key="11">
    <source>
        <dbReference type="EMBL" id="TRL37458.1"/>
    </source>
</evidence>
<dbReference type="CDD" id="cd00209">
    <property type="entry name" value="DHFR"/>
    <property type="match status" value="1"/>
</dbReference>
<keyword evidence="4 8" id="KW-0554">One-carbon metabolism</keyword>
<dbReference type="FunFam" id="3.40.430.10:FF:000001">
    <property type="entry name" value="Dihydrofolate reductase"/>
    <property type="match status" value="1"/>
</dbReference>
<dbReference type="PROSITE" id="PS00075">
    <property type="entry name" value="DHFR_1"/>
    <property type="match status" value="1"/>
</dbReference>
<comment type="function">
    <text evidence="7 8">Key enzyme in folate metabolism. Catalyzes an essential reaction for de novo glycine and purine synthesis, and for DNA precursor synthesis.</text>
</comment>
<gene>
    <name evidence="11" type="ORF">FNA46_15225</name>
</gene>
<dbReference type="UniPathway" id="UPA00077">
    <property type="reaction ID" value="UER00158"/>
</dbReference>
<evidence type="ECO:0000256" key="4">
    <source>
        <dbReference type="ARBA" id="ARBA00022563"/>
    </source>
</evidence>
<evidence type="ECO:0000256" key="5">
    <source>
        <dbReference type="ARBA" id="ARBA00022857"/>
    </source>
</evidence>